<dbReference type="InterPro" id="IPR016035">
    <property type="entry name" value="Acyl_Trfase/lysoPLipase"/>
</dbReference>
<evidence type="ECO:0000313" key="4">
    <source>
        <dbReference type="EMBL" id="ALH23118.1"/>
    </source>
</evidence>
<dbReference type="KEGG" id="vg:26049079"/>
<dbReference type="Gene3D" id="3.40.1090.10">
    <property type="entry name" value="Cytosolic phospholipase A2 catalytic domain"/>
    <property type="match status" value="1"/>
</dbReference>
<organism evidence="4 5">
    <name type="scientific">Chrysochromulina ericina virus CeV-01B</name>
    <dbReference type="NCBI Taxonomy" id="3070830"/>
    <lineage>
        <taxon>Viruses</taxon>
        <taxon>Varidnaviria</taxon>
        <taxon>Bamfordvirae</taxon>
        <taxon>Nucleocytoviricota</taxon>
        <taxon>Megaviricetes</taxon>
        <taxon>Imitervirales</taxon>
        <taxon>Mesomimiviridae</taxon>
        <taxon>Tethysvirus</taxon>
        <taxon>Tethysvirus raunefjordenense</taxon>
    </lineage>
</organism>
<evidence type="ECO:0000259" key="3">
    <source>
        <dbReference type="PROSITE" id="PS51635"/>
    </source>
</evidence>
<gene>
    <name evidence="4" type="ORF">ceV_212</name>
</gene>
<evidence type="ECO:0000256" key="1">
    <source>
        <dbReference type="ARBA" id="ARBA00023098"/>
    </source>
</evidence>
<dbReference type="InterPro" id="IPR052580">
    <property type="entry name" value="Lipid_Hydrolase"/>
</dbReference>
<dbReference type="GO" id="GO:0016042">
    <property type="term" value="P:lipid catabolic process"/>
    <property type="evidence" value="ECO:0007669"/>
    <property type="project" value="UniProtKB-UniRule"/>
</dbReference>
<feature type="active site" description="Proton acceptor" evidence="2">
    <location>
        <position position="179"/>
    </location>
</feature>
<keyword evidence="2" id="KW-0442">Lipid degradation</keyword>
<evidence type="ECO:0000256" key="2">
    <source>
        <dbReference type="PROSITE-ProRule" id="PRU01161"/>
    </source>
</evidence>
<name>A0A0N9QX80_9VIRU</name>
<dbReference type="SUPFAM" id="SSF52151">
    <property type="entry name" value="FabD/lysophospholipase-like"/>
    <property type="match status" value="1"/>
</dbReference>
<dbReference type="PANTHER" id="PTHR46394:SF1">
    <property type="entry name" value="PNPLA DOMAIN-CONTAINING PROTEIN"/>
    <property type="match status" value="1"/>
</dbReference>
<dbReference type="InterPro" id="IPR002641">
    <property type="entry name" value="PNPLA_dom"/>
</dbReference>
<evidence type="ECO:0000313" key="5">
    <source>
        <dbReference type="Proteomes" id="UP000203826"/>
    </source>
</evidence>
<protein>
    <submittedName>
        <fullName evidence="4">Patatin-like phospholipase</fullName>
    </submittedName>
</protein>
<dbReference type="PANTHER" id="PTHR46394">
    <property type="entry name" value="ANNEXIN"/>
    <property type="match status" value="1"/>
</dbReference>
<sequence length="289" mass="32991">MTIKHLVLSGGGAAGFTVYGALKYLNKKNFFNLSDIKSIYASSAGSIIAGLVMLSENWDMLDDYILKRPWDKLININPTSLLNLWQKKGIFNEEMIKVILKPFLQAKEFDENITLKQLYEKTNIEIYMYTTNINSLELETVSLSYKSHPDLEFYKAITMSSAFPLMFMPICDASNCYVDGGLLNNFPLNNCINLNNDIDEILGIKISSNSNNIEYVNNDTLLPMYLYSIIIKMYILVNKKNIDIEIPNLVNCYIEDNSFSKWGNAVVDMSTRQEYISIGENSAKHFLEH</sequence>
<feature type="short sequence motif" description="DGA/G" evidence="2">
    <location>
        <begin position="179"/>
        <end position="181"/>
    </location>
</feature>
<proteinExistence type="predicted"/>
<keyword evidence="1 2" id="KW-0443">Lipid metabolism</keyword>
<feature type="short sequence motif" description="GXGXXG" evidence="2">
    <location>
        <begin position="10"/>
        <end position="15"/>
    </location>
</feature>
<keyword evidence="2" id="KW-0378">Hydrolase</keyword>
<keyword evidence="5" id="KW-1185">Reference proteome</keyword>
<feature type="domain" description="PNPLA" evidence="3">
    <location>
        <begin position="6"/>
        <end position="192"/>
    </location>
</feature>
<reference evidence="4 5" key="1">
    <citation type="journal article" date="2015" name="Genome Announc.">
        <title>The 474-Kilobase-Pair Complete Genome Sequence of CeV-01B, a Virus Infecting Haptolina (Chrysochromulina) ericina (Prymnesiophyceae).</title>
        <authorList>
            <person name="Gallot-Lavallee L."/>
            <person name="Pagarete A."/>
            <person name="Legendre M."/>
            <person name="Santini S."/>
            <person name="Sandaa R.A."/>
            <person name="Himmelbauer H."/>
            <person name="Ogata H."/>
            <person name="Bratbak G."/>
            <person name="Claverie J.M."/>
        </authorList>
    </citation>
    <scope>NUCLEOTIDE SEQUENCE [LARGE SCALE GENOMIC DNA]</scope>
    <source>
        <strain evidence="4">CeV-01B</strain>
    </source>
</reference>
<dbReference type="Proteomes" id="UP000203826">
    <property type="component" value="Segment"/>
</dbReference>
<accession>A0A0N9QX80</accession>
<dbReference type="Pfam" id="PF01734">
    <property type="entry name" value="Patatin"/>
    <property type="match status" value="1"/>
</dbReference>
<dbReference type="EMBL" id="KT820662">
    <property type="protein sequence ID" value="ALH23118.1"/>
    <property type="molecule type" value="Genomic_DNA"/>
</dbReference>
<comment type="caution">
    <text evidence="2">Lacks conserved residue(s) required for the propagation of feature annotation.</text>
</comment>
<feature type="active site" description="Nucleophile" evidence="2">
    <location>
        <position position="43"/>
    </location>
</feature>
<dbReference type="GO" id="GO:0016787">
    <property type="term" value="F:hydrolase activity"/>
    <property type="evidence" value="ECO:0007669"/>
    <property type="project" value="UniProtKB-UniRule"/>
</dbReference>
<dbReference type="PROSITE" id="PS51635">
    <property type="entry name" value="PNPLA"/>
    <property type="match status" value="1"/>
</dbReference>